<evidence type="ECO:0000313" key="2">
    <source>
        <dbReference type="Proteomes" id="UP001196097"/>
    </source>
</evidence>
<proteinExistence type="predicted"/>
<sequence>MIDTLRLTIPADYFPARAVRWMQIQMNKLTQTDFTGDVQKWSLCTGLNMPSWADGFSLVVGSRVTLEASPKVYQGHNVDGPCTLREAASRLIDFVFGTVFRLDRWPPAGLWYVARLDITYSYDFGTRAALESWFDTVAGVQRGQRRASVDVRVDDQQMAIHAAPSGRTLYQGLGSRYKVGKIYCKGADLKAHPPKCLSMDPQTLEAMVEEFQPIARFECQLRASWLSRQAVRLGLLPDYFANDQMGQLADNAALYFQRLGFTPLSSTRSKNPIVYFTVDYLADLLNTVSVWESEFSHLFSREVAMADDTLIKELLSLAKTPGAARAAFQFYNSVRQSGFSAARQSVGKTQFYAHRRLLGRAGVSDAMLQDGAALVRQAPSAFNVIEFRPPRARLDLVERAHTLSLPSVIARLHREVFRRAG</sequence>
<reference evidence="1 2" key="1">
    <citation type="journal article" date="2021" name="ISME J.">
        <title>Genomic evolution of the class Acidithiobacillia: deep-branching Proteobacteria living in extreme acidic conditions.</title>
        <authorList>
            <person name="Moya-Beltran A."/>
            <person name="Beard S."/>
            <person name="Rojas-Villalobos C."/>
            <person name="Issotta F."/>
            <person name="Gallardo Y."/>
            <person name="Ulloa R."/>
            <person name="Giaveno A."/>
            <person name="Degli Esposti M."/>
            <person name="Johnson D.B."/>
            <person name="Quatrini R."/>
        </authorList>
    </citation>
    <scope>NUCLEOTIDE SEQUENCE [LARGE SCALE GENOMIC DNA]</scope>
    <source>
        <strain evidence="1 2">CF3</strain>
    </source>
</reference>
<evidence type="ECO:0000313" key="1">
    <source>
        <dbReference type="EMBL" id="XRP71759.1"/>
    </source>
</evidence>
<keyword evidence="2" id="KW-1185">Reference proteome</keyword>
<accession>A0ACD5IDY7</accession>
<dbReference type="Proteomes" id="UP001196097">
    <property type="component" value="Chromosome"/>
</dbReference>
<protein>
    <submittedName>
        <fullName evidence="1">Phage/plasmid replication protein</fullName>
    </submittedName>
</protein>
<gene>
    <name evidence="1" type="ORF">HF292_008010</name>
</gene>
<dbReference type="EMBL" id="CP130946">
    <property type="protein sequence ID" value="XRP71759.1"/>
    <property type="molecule type" value="Genomic_DNA"/>
</dbReference>
<name>A0ACD5IDY7_9PROT</name>
<organism evidence="1 2">
    <name type="scientific">Acidithiobacillus ferruginosus</name>
    <dbReference type="NCBI Taxonomy" id="3063951"/>
    <lineage>
        <taxon>Bacteria</taxon>
        <taxon>Pseudomonadati</taxon>
        <taxon>Pseudomonadota</taxon>
        <taxon>Acidithiobacillia</taxon>
        <taxon>Acidithiobacillales</taxon>
        <taxon>Acidithiobacillaceae</taxon>
        <taxon>Acidithiobacillus</taxon>
    </lineage>
</organism>